<dbReference type="AlphaFoldDB" id="M5G054"/>
<evidence type="ECO:0000256" key="1">
    <source>
        <dbReference type="SAM" id="MobiDB-lite"/>
    </source>
</evidence>
<feature type="compositionally biased region" description="Polar residues" evidence="1">
    <location>
        <begin position="1"/>
        <end position="11"/>
    </location>
</feature>
<sequence length="66" mass="6438">MSQPTGNQPPSCGSGCSRAIHMHSSSLNVGSPGSPDSASTNLAAPHGTQQPLSVSPGHAVTQGSGE</sequence>
<dbReference type="GeneID" id="63683459"/>
<feature type="compositionally biased region" description="Polar residues" evidence="1">
    <location>
        <begin position="23"/>
        <end position="53"/>
    </location>
</feature>
<proteinExistence type="predicted"/>
<evidence type="ECO:0000313" key="2">
    <source>
        <dbReference type="EMBL" id="EJU02134.1"/>
    </source>
</evidence>
<gene>
    <name evidence="2" type="ORF">DACRYDRAFT_107071</name>
</gene>
<name>M5G054_DACPD</name>
<dbReference type="HOGENOM" id="CLU_2831146_0_0_1"/>
<accession>M5G054</accession>
<organism evidence="2 3">
    <name type="scientific">Dacryopinax primogenitus (strain DJM 731)</name>
    <name type="common">Brown rot fungus</name>
    <dbReference type="NCBI Taxonomy" id="1858805"/>
    <lineage>
        <taxon>Eukaryota</taxon>
        <taxon>Fungi</taxon>
        <taxon>Dikarya</taxon>
        <taxon>Basidiomycota</taxon>
        <taxon>Agaricomycotina</taxon>
        <taxon>Dacrymycetes</taxon>
        <taxon>Dacrymycetales</taxon>
        <taxon>Dacrymycetaceae</taxon>
        <taxon>Dacryopinax</taxon>
    </lineage>
</organism>
<reference evidence="2 3" key="1">
    <citation type="journal article" date="2012" name="Science">
        <title>The Paleozoic origin of enzymatic lignin decomposition reconstructed from 31 fungal genomes.</title>
        <authorList>
            <person name="Floudas D."/>
            <person name="Binder M."/>
            <person name="Riley R."/>
            <person name="Barry K."/>
            <person name="Blanchette R.A."/>
            <person name="Henrissat B."/>
            <person name="Martinez A.T."/>
            <person name="Otillar R."/>
            <person name="Spatafora J.W."/>
            <person name="Yadav J.S."/>
            <person name="Aerts A."/>
            <person name="Benoit I."/>
            <person name="Boyd A."/>
            <person name="Carlson A."/>
            <person name="Copeland A."/>
            <person name="Coutinho P.M."/>
            <person name="de Vries R.P."/>
            <person name="Ferreira P."/>
            <person name="Findley K."/>
            <person name="Foster B."/>
            <person name="Gaskell J."/>
            <person name="Glotzer D."/>
            <person name="Gorecki P."/>
            <person name="Heitman J."/>
            <person name="Hesse C."/>
            <person name="Hori C."/>
            <person name="Igarashi K."/>
            <person name="Jurgens J.A."/>
            <person name="Kallen N."/>
            <person name="Kersten P."/>
            <person name="Kohler A."/>
            <person name="Kuees U."/>
            <person name="Kumar T.K.A."/>
            <person name="Kuo A."/>
            <person name="LaButti K."/>
            <person name="Larrondo L.F."/>
            <person name="Lindquist E."/>
            <person name="Ling A."/>
            <person name="Lombard V."/>
            <person name="Lucas S."/>
            <person name="Lundell T."/>
            <person name="Martin R."/>
            <person name="McLaughlin D.J."/>
            <person name="Morgenstern I."/>
            <person name="Morin E."/>
            <person name="Murat C."/>
            <person name="Nagy L.G."/>
            <person name="Nolan M."/>
            <person name="Ohm R.A."/>
            <person name="Patyshakuliyeva A."/>
            <person name="Rokas A."/>
            <person name="Ruiz-Duenas F.J."/>
            <person name="Sabat G."/>
            <person name="Salamov A."/>
            <person name="Samejima M."/>
            <person name="Schmutz J."/>
            <person name="Slot J.C."/>
            <person name="St John F."/>
            <person name="Stenlid J."/>
            <person name="Sun H."/>
            <person name="Sun S."/>
            <person name="Syed K."/>
            <person name="Tsang A."/>
            <person name="Wiebenga A."/>
            <person name="Young D."/>
            <person name="Pisabarro A."/>
            <person name="Eastwood D.C."/>
            <person name="Martin F."/>
            <person name="Cullen D."/>
            <person name="Grigoriev I.V."/>
            <person name="Hibbett D.S."/>
        </authorList>
    </citation>
    <scope>NUCLEOTIDE SEQUENCE [LARGE SCALE GENOMIC DNA]</scope>
    <source>
        <strain evidence="2 3">DJM-731 SS1</strain>
    </source>
</reference>
<feature type="region of interest" description="Disordered" evidence="1">
    <location>
        <begin position="1"/>
        <end position="66"/>
    </location>
</feature>
<keyword evidence="3" id="KW-1185">Reference proteome</keyword>
<dbReference type="Proteomes" id="UP000030653">
    <property type="component" value="Unassembled WGS sequence"/>
</dbReference>
<evidence type="ECO:0000313" key="3">
    <source>
        <dbReference type="Proteomes" id="UP000030653"/>
    </source>
</evidence>
<dbReference type="EMBL" id="JH795862">
    <property type="protein sequence ID" value="EJU02134.1"/>
    <property type="molecule type" value="Genomic_DNA"/>
</dbReference>
<dbReference type="RefSeq" id="XP_040629031.1">
    <property type="nucleotide sequence ID" value="XM_040768397.1"/>
</dbReference>
<protein>
    <submittedName>
        <fullName evidence="2">Uncharacterized protein</fullName>
    </submittedName>
</protein>